<feature type="compositionally biased region" description="Polar residues" evidence="1">
    <location>
        <begin position="451"/>
        <end position="477"/>
    </location>
</feature>
<feature type="region of interest" description="Disordered" evidence="1">
    <location>
        <begin position="629"/>
        <end position="702"/>
    </location>
</feature>
<feature type="compositionally biased region" description="Pro residues" evidence="1">
    <location>
        <begin position="676"/>
        <end position="685"/>
    </location>
</feature>
<dbReference type="SUPFAM" id="SSF50044">
    <property type="entry name" value="SH3-domain"/>
    <property type="match status" value="1"/>
</dbReference>
<reference evidence="2 3" key="1">
    <citation type="submission" date="2011-02" db="EMBL/GenBank/DDBJ databases">
        <title>The Genome Sequence of Sphaeroforma arctica JP610.</title>
        <authorList>
            <consortium name="The Broad Institute Genome Sequencing Platform"/>
            <person name="Russ C."/>
            <person name="Cuomo C."/>
            <person name="Young S.K."/>
            <person name="Zeng Q."/>
            <person name="Gargeya S."/>
            <person name="Alvarado L."/>
            <person name="Berlin A."/>
            <person name="Chapman S.B."/>
            <person name="Chen Z."/>
            <person name="Freedman E."/>
            <person name="Gellesch M."/>
            <person name="Goldberg J."/>
            <person name="Griggs A."/>
            <person name="Gujja S."/>
            <person name="Heilman E."/>
            <person name="Heiman D."/>
            <person name="Howarth C."/>
            <person name="Mehta T."/>
            <person name="Neiman D."/>
            <person name="Pearson M."/>
            <person name="Roberts A."/>
            <person name="Saif S."/>
            <person name="Shea T."/>
            <person name="Shenoy N."/>
            <person name="Sisk P."/>
            <person name="Stolte C."/>
            <person name="Sykes S."/>
            <person name="White J."/>
            <person name="Yandava C."/>
            <person name="Burger G."/>
            <person name="Gray M.W."/>
            <person name="Holland P.W.H."/>
            <person name="King N."/>
            <person name="Lang F.B.F."/>
            <person name="Roger A.J."/>
            <person name="Ruiz-Trillo I."/>
            <person name="Haas B."/>
            <person name="Nusbaum C."/>
            <person name="Birren B."/>
        </authorList>
    </citation>
    <scope>NUCLEOTIDE SEQUENCE [LARGE SCALE GENOMIC DNA]</scope>
    <source>
        <strain evidence="2 3">JP610</strain>
    </source>
</reference>
<feature type="compositionally biased region" description="Low complexity" evidence="1">
    <location>
        <begin position="643"/>
        <end position="653"/>
    </location>
</feature>
<evidence type="ECO:0008006" key="4">
    <source>
        <dbReference type="Google" id="ProtNLM"/>
    </source>
</evidence>
<sequence length="738" mass="80553">TLELPKTLDSATPKWYCVYEDEGSSTNLMGGIRKKSVATLSSTTKRVAGECRLVISCDYASLTDGLRRQTMLLQSGETKDDSYGQSSGNVKMVDNAIEAKLKAAKIQIWEKKRYVAQAQKQLDQMIAALGDCPQQNDVHEKVLLMKKEIDLMEEAIGVRVLEDPRKVKVALQEVPVAEVAQTPPSGVRVRNTPGKSPHSIARYPKGSHIVSDGAQKTKATAFAQPKVTCVKAWLTSGDELSAIVGDVLTVLDATNKDWVYCQGAGGTVGYIAKDCLKPYSTMDDAGMVWLCLEGMGIGSEESKLPLGYIPIKSPTTNTKAAHTSKIIPVTPPPIPRSQSNASVLSTSISSSLSTSRKKFLSTGKGSNRNSCSDDTEKEKLQSFIRDTSETLSDHSRWYRSADSKMNEMMEQLMFLTTRMNSGVSSLSTLPSSSPLKIQKVSRPKPNRKFTKTSTTPQEASASARGSIQSDEVDNSVSCTNANDSDAWKDTSNARLKLEMQIMESEYKAKMRDLQAQLKSKDALVLRKELELKNTRKGSVQPLTHTVLNFFEVNGGNLSGPIAMPNIDFNLSDDELLSECEAEASNVDEHLQSTCDRLRAVKKQLTDLRLSKQRGHLDLMKNKLEEMEDQLRREMSGESLGALSSGSSISSSGSVPPPPPPPPKHSADGMTPTARSGPPPPPPPPGSDWDVKKAVTAVTSQSNESLHILSDVENLLLSKLDQLDKLDNILHKLNNLQFT</sequence>
<protein>
    <recommendedName>
        <fullName evidence="4">SH3 domain-containing protein</fullName>
    </recommendedName>
</protein>
<dbReference type="GeneID" id="25911472"/>
<dbReference type="RefSeq" id="XP_014150436.1">
    <property type="nucleotide sequence ID" value="XM_014294961.1"/>
</dbReference>
<feature type="compositionally biased region" description="Basic residues" evidence="1">
    <location>
        <begin position="439"/>
        <end position="450"/>
    </location>
</feature>
<evidence type="ECO:0000313" key="3">
    <source>
        <dbReference type="Proteomes" id="UP000054560"/>
    </source>
</evidence>
<feature type="compositionally biased region" description="Low complexity" evidence="1">
    <location>
        <begin position="425"/>
        <end position="435"/>
    </location>
</feature>
<feature type="compositionally biased region" description="Polar residues" evidence="1">
    <location>
        <begin position="363"/>
        <end position="372"/>
    </location>
</feature>
<dbReference type="InterPro" id="IPR036028">
    <property type="entry name" value="SH3-like_dom_sf"/>
</dbReference>
<dbReference type="STRING" id="667725.A0A0L0FID3"/>
<feature type="region of interest" description="Disordered" evidence="1">
    <location>
        <begin position="320"/>
        <end position="379"/>
    </location>
</feature>
<name>A0A0L0FID3_9EUKA</name>
<dbReference type="Proteomes" id="UP000054560">
    <property type="component" value="Unassembled WGS sequence"/>
</dbReference>
<feature type="compositionally biased region" description="Low complexity" evidence="1">
    <location>
        <begin position="339"/>
        <end position="354"/>
    </location>
</feature>
<accession>A0A0L0FID3</accession>
<organism evidence="2 3">
    <name type="scientific">Sphaeroforma arctica JP610</name>
    <dbReference type="NCBI Taxonomy" id="667725"/>
    <lineage>
        <taxon>Eukaryota</taxon>
        <taxon>Ichthyosporea</taxon>
        <taxon>Ichthyophonida</taxon>
        <taxon>Sphaeroforma</taxon>
    </lineage>
</organism>
<evidence type="ECO:0000313" key="2">
    <source>
        <dbReference type="EMBL" id="KNC76534.1"/>
    </source>
</evidence>
<dbReference type="AlphaFoldDB" id="A0A0L0FID3"/>
<feature type="compositionally biased region" description="Pro residues" evidence="1">
    <location>
        <begin position="654"/>
        <end position="663"/>
    </location>
</feature>
<feature type="non-terminal residue" evidence="2">
    <location>
        <position position="1"/>
    </location>
</feature>
<evidence type="ECO:0000256" key="1">
    <source>
        <dbReference type="SAM" id="MobiDB-lite"/>
    </source>
</evidence>
<feature type="region of interest" description="Disordered" evidence="1">
    <location>
        <begin position="425"/>
        <end position="477"/>
    </location>
</feature>
<gene>
    <name evidence="2" type="ORF">SARC_10968</name>
</gene>
<keyword evidence="3" id="KW-1185">Reference proteome</keyword>
<proteinExistence type="predicted"/>
<dbReference type="CDD" id="cd00174">
    <property type="entry name" value="SH3"/>
    <property type="match status" value="1"/>
</dbReference>
<dbReference type="EMBL" id="KQ243062">
    <property type="protein sequence ID" value="KNC76534.1"/>
    <property type="molecule type" value="Genomic_DNA"/>
</dbReference>